<reference evidence="2" key="1">
    <citation type="submission" date="2021-03" db="EMBL/GenBank/DDBJ databases">
        <title>Draft genome sequence of rust myrtle Austropuccinia psidii MF-1, a brazilian biotype.</title>
        <authorList>
            <person name="Quecine M.C."/>
            <person name="Pachon D.M.R."/>
            <person name="Bonatelli M.L."/>
            <person name="Correr F.H."/>
            <person name="Franceschini L.M."/>
            <person name="Leite T.F."/>
            <person name="Margarido G.R.A."/>
            <person name="Almeida C.A."/>
            <person name="Ferrarezi J.A."/>
            <person name="Labate C.A."/>
        </authorList>
    </citation>
    <scope>NUCLEOTIDE SEQUENCE</scope>
    <source>
        <strain evidence="2">MF-1</strain>
    </source>
</reference>
<sequence length="196" mass="23033">MLETHETLGQTKKILAKKESPRKEDSQSKRHILLGTYHEDEAEEEIKIIVPTKYKDKHTTRDEKFEGTESKEKENAEKESEKLNKNMVHQKNKKKEVIKDKKEFKQKLAIENVIKRILEQKINLTLEEILSVSPTFIHRLKGLSLEEKESMKSFKALEIKEDVISIMIKDFENPRLHYACPLGFMQVFVGKKKNNQ</sequence>
<dbReference type="AlphaFoldDB" id="A0A9Q3DM46"/>
<accession>A0A9Q3DM46</accession>
<evidence type="ECO:0000313" key="3">
    <source>
        <dbReference type="Proteomes" id="UP000765509"/>
    </source>
</evidence>
<comment type="caution">
    <text evidence="2">The sequence shown here is derived from an EMBL/GenBank/DDBJ whole genome shotgun (WGS) entry which is preliminary data.</text>
</comment>
<protein>
    <submittedName>
        <fullName evidence="2">Uncharacterized protein</fullName>
    </submittedName>
</protein>
<feature type="region of interest" description="Disordered" evidence="1">
    <location>
        <begin position="56"/>
        <end position="82"/>
    </location>
</feature>
<proteinExistence type="predicted"/>
<evidence type="ECO:0000256" key="1">
    <source>
        <dbReference type="SAM" id="MobiDB-lite"/>
    </source>
</evidence>
<keyword evidence="3" id="KW-1185">Reference proteome</keyword>
<dbReference type="EMBL" id="AVOT02017997">
    <property type="protein sequence ID" value="MBW0504547.1"/>
    <property type="molecule type" value="Genomic_DNA"/>
</dbReference>
<name>A0A9Q3DM46_9BASI</name>
<gene>
    <name evidence="2" type="ORF">O181_044262</name>
</gene>
<evidence type="ECO:0000313" key="2">
    <source>
        <dbReference type="EMBL" id="MBW0504547.1"/>
    </source>
</evidence>
<feature type="compositionally biased region" description="Basic and acidic residues" evidence="1">
    <location>
        <begin position="16"/>
        <end position="28"/>
    </location>
</feature>
<feature type="region of interest" description="Disordered" evidence="1">
    <location>
        <begin position="1"/>
        <end position="30"/>
    </location>
</feature>
<dbReference type="OrthoDB" id="2749819at2759"/>
<organism evidence="2 3">
    <name type="scientific">Austropuccinia psidii MF-1</name>
    <dbReference type="NCBI Taxonomy" id="1389203"/>
    <lineage>
        <taxon>Eukaryota</taxon>
        <taxon>Fungi</taxon>
        <taxon>Dikarya</taxon>
        <taxon>Basidiomycota</taxon>
        <taxon>Pucciniomycotina</taxon>
        <taxon>Pucciniomycetes</taxon>
        <taxon>Pucciniales</taxon>
        <taxon>Sphaerophragmiaceae</taxon>
        <taxon>Austropuccinia</taxon>
    </lineage>
</organism>
<dbReference type="Proteomes" id="UP000765509">
    <property type="component" value="Unassembled WGS sequence"/>
</dbReference>